<proteinExistence type="inferred from homology"/>
<dbReference type="Gene3D" id="3.30.70.120">
    <property type="match status" value="1"/>
</dbReference>
<dbReference type="GO" id="GO:0005507">
    <property type="term" value="F:copper ion binding"/>
    <property type="evidence" value="ECO:0007669"/>
    <property type="project" value="TreeGrafter"/>
</dbReference>
<dbReference type="InterPro" id="IPR011322">
    <property type="entry name" value="N-reg_PII-like_a/b"/>
</dbReference>
<reference evidence="2" key="1">
    <citation type="submission" date="2016-04" db="EMBL/GenBank/DDBJ databases">
        <authorList>
            <person name="Evans L.H."/>
            <person name="Alamgir A."/>
            <person name="Owens N."/>
            <person name="Weber N.D."/>
            <person name="Virtaneva K."/>
            <person name="Barbian K."/>
            <person name="Babar A."/>
            <person name="Rosenke K."/>
        </authorList>
    </citation>
    <scope>NUCLEOTIDE SEQUENCE</scope>
    <source>
        <strain evidence="2">86</strain>
    </source>
</reference>
<dbReference type="InterPro" id="IPR015867">
    <property type="entry name" value="N-reg_PII/ATP_PRibTrfase_C"/>
</dbReference>
<dbReference type="Pfam" id="PF03091">
    <property type="entry name" value="CutA1"/>
    <property type="match status" value="1"/>
</dbReference>
<comment type="similarity">
    <text evidence="1">Belongs to the CutA family.</text>
</comment>
<sequence>MTETPFCMVYVTARDRAEAEALARLAVESRLAACANVLGEIRSFYWWDGGIQNDSECALVLKTRRDLFDALKDAIVAAHSYECPCVVALPLTAGSAPYLDWLGEQTRPA</sequence>
<dbReference type="AlphaFoldDB" id="A0A212J5R7"/>
<dbReference type="SUPFAM" id="SSF54913">
    <property type="entry name" value="GlnB-like"/>
    <property type="match status" value="1"/>
</dbReference>
<protein>
    <submittedName>
        <fullName evidence="2">Divalent cation tolerance protein</fullName>
    </submittedName>
</protein>
<dbReference type="EMBL" id="FLUO01000001">
    <property type="protein sequence ID" value="SBV94798.1"/>
    <property type="molecule type" value="Genomic_DNA"/>
</dbReference>
<dbReference type="InterPro" id="IPR004323">
    <property type="entry name" value="Ion_tolerance_CutA"/>
</dbReference>
<evidence type="ECO:0000313" key="2">
    <source>
        <dbReference type="EMBL" id="SBV94798.1"/>
    </source>
</evidence>
<organism evidence="2">
    <name type="scientific">uncultured Alphaproteobacteria bacterium</name>
    <dbReference type="NCBI Taxonomy" id="91750"/>
    <lineage>
        <taxon>Bacteria</taxon>
        <taxon>Pseudomonadati</taxon>
        <taxon>Pseudomonadota</taxon>
        <taxon>Alphaproteobacteria</taxon>
        <taxon>environmental samples</taxon>
    </lineage>
</organism>
<evidence type="ECO:0000256" key="1">
    <source>
        <dbReference type="ARBA" id="ARBA00010169"/>
    </source>
</evidence>
<accession>A0A212J5R7</accession>
<name>A0A212J5R7_9PROT</name>
<gene>
    <name evidence="2" type="ORF">KL86APRO_10555</name>
</gene>
<dbReference type="PANTHER" id="PTHR23419">
    <property type="entry name" value="DIVALENT CATION TOLERANCE CUTA-RELATED"/>
    <property type="match status" value="1"/>
</dbReference>
<dbReference type="PANTHER" id="PTHR23419:SF8">
    <property type="entry name" value="FI09726P"/>
    <property type="match status" value="1"/>
</dbReference>
<dbReference type="GO" id="GO:0010038">
    <property type="term" value="P:response to metal ion"/>
    <property type="evidence" value="ECO:0007669"/>
    <property type="project" value="InterPro"/>
</dbReference>